<accession>A0A511D6W9</accession>
<gene>
    <name evidence="3" type="ORF">PA7_43770</name>
</gene>
<reference evidence="3 4" key="1">
    <citation type="submission" date="2019-07" db="EMBL/GenBank/DDBJ databases">
        <title>Whole genome shotgun sequence of Pseudonocardia asaccharolytica NBRC 16224.</title>
        <authorList>
            <person name="Hosoyama A."/>
            <person name="Uohara A."/>
            <person name="Ohji S."/>
            <person name="Ichikawa N."/>
        </authorList>
    </citation>
    <scope>NUCLEOTIDE SEQUENCE [LARGE SCALE GENOMIC DNA]</scope>
    <source>
        <strain evidence="3 4">NBRC 16224</strain>
    </source>
</reference>
<evidence type="ECO:0000313" key="3">
    <source>
        <dbReference type="EMBL" id="GEL20540.1"/>
    </source>
</evidence>
<dbReference type="InterPro" id="IPR021449">
    <property type="entry name" value="DUF3099"/>
</dbReference>
<keyword evidence="2" id="KW-1133">Transmembrane helix</keyword>
<dbReference type="STRING" id="1123024.GCA_000423625_01816"/>
<feature type="region of interest" description="Disordered" evidence="1">
    <location>
        <begin position="105"/>
        <end position="130"/>
    </location>
</feature>
<feature type="transmembrane region" description="Helical" evidence="2">
    <location>
        <begin position="79"/>
        <end position="97"/>
    </location>
</feature>
<evidence type="ECO:0008006" key="5">
    <source>
        <dbReference type="Google" id="ProtNLM"/>
    </source>
</evidence>
<protein>
    <recommendedName>
        <fullName evidence="5">DUF3099 domain-containing protein</fullName>
    </recommendedName>
</protein>
<comment type="caution">
    <text evidence="3">The sequence shown here is derived from an EMBL/GenBank/DDBJ whole genome shotgun (WGS) entry which is preliminary data.</text>
</comment>
<keyword evidence="4" id="KW-1185">Reference proteome</keyword>
<keyword evidence="2" id="KW-0812">Transmembrane</keyword>
<proteinExistence type="predicted"/>
<keyword evidence="2" id="KW-0472">Membrane</keyword>
<evidence type="ECO:0000313" key="4">
    <source>
        <dbReference type="Proteomes" id="UP000321328"/>
    </source>
</evidence>
<organism evidence="3 4">
    <name type="scientific">Pseudonocardia asaccharolytica DSM 44247 = NBRC 16224</name>
    <dbReference type="NCBI Taxonomy" id="1123024"/>
    <lineage>
        <taxon>Bacteria</taxon>
        <taxon>Bacillati</taxon>
        <taxon>Actinomycetota</taxon>
        <taxon>Actinomycetes</taxon>
        <taxon>Pseudonocardiales</taxon>
        <taxon>Pseudonocardiaceae</taxon>
        <taxon>Pseudonocardia</taxon>
    </lineage>
</organism>
<name>A0A511D6W9_9PSEU</name>
<feature type="compositionally biased region" description="Basic and acidic residues" evidence="1">
    <location>
        <begin position="105"/>
        <end position="120"/>
    </location>
</feature>
<evidence type="ECO:0000256" key="1">
    <source>
        <dbReference type="SAM" id="MobiDB-lite"/>
    </source>
</evidence>
<dbReference type="EMBL" id="BJVI01000076">
    <property type="protein sequence ID" value="GEL20540.1"/>
    <property type="molecule type" value="Genomic_DNA"/>
</dbReference>
<dbReference type="Proteomes" id="UP000321328">
    <property type="component" value="Unassembled WGS sequence"/>
</dbReference>
<dbReference type="AlphaFoldDB" id="A0A511D6W9"/>
<dbReference type="Pfam" id="PF11298">
    <property type="entry name" value="DUF3099"/>
    <property type="match status" value="1"/>
</dbReference>
<sequence length="130" mass="14336">MAGIARTGAAPSITAPSSVSEGGVVEDPQRKPEPVLITDAAMSHEEEIEVRKHRYKILWGLRLPFMVLAAVFYQIPWLAVTLLVLSIPLPWMAVIIANDRLPKKAERPSRFRRGRPELESPSKGAVEGSL</sequence>
<evidence type="ECO:0000256" key="2">
    <source>
        <dbReference type="SAM" id="Phobius"/>
    </source>
</evidence>
<feature type="region of interest" description="Disordered" evidence="1">
    <location>
        <begin position="1"/>
        <end position="31"/>
    </location>
</feature>